<dbReference type="InterPro" id="IPR016689">
    <property type="entry name" value="ESCRT-2_cplx_Snf8"/>
</dbReference>
<keyword evidence="11" id="KW-1185">Reference proteome</keyword>
<evidence type="ECO:0000256" key="9">
    <source>
        <dbReference type="PIRNR" id="PIRNR017215"/>
    </source>
</evidence>
<dbReference type="eggNOG" id="KOG3341">
    <property type="taxonomic scope" value="Eukaryota"/>
</dbReference>
<keyword evidence="8" id="KW-0472">Membrane</keyword>
<dbReference type="Pfam" id="PF04157">
    <property type="entry name" value="EAP30"/>
    <property type="match status" value="1"/>
</dbReference>
<dbReference type="SUPFAM" id="SSF46785">
    <property type="entry name" value="Winged helix' DNA-binding domain"/>
    <property type="match status" value="2"/>
</dbReference>
<dbReference type="STRING" id="1071378.G0W643"/>
<keyword evidence="6" id="KW-0967">Endosome</keyword>
<evidence type="ECO:0000256" key="7">
    <source>
        <dbReference type="ARBA" id="ARBA00022927"/>
    </source>
</evidence>
<dbReference type="GO" id="GO:0000742">
    <property type="term" value="P:karyogamy involved in conjugation with cellular fusion"/>
    <property type="evidence" value="ECO:0007669"/>
    <property type="project" value="EnsemblFungi"/>
</dbReference>
<reference evidence="10 11" key="1">
    <citation type="journal article" date="2011" name="Proc. Natl. Acad. Sci. U.S.A.">
        <title>Evolutionary erosion of yeast sex chromosomes by mating-type switching accidents.</title>
        <authorList>
            <person name="Gordon J.L."/>
            <person name="Armisen D."/>
            <person name="Proux-Wera E."/>
            <person name="Oheigeartaigh S.S."/>
            <person name="Byrne K.P."/>
            <person name="Wolfe K.H."/>
        </authorList>
    </citation>
    <scope>NUCLEOTIDE SEQUENCE [LARGE SCALE GENOMIC DNA]</scope>
    <source>
        <strain evidence="11">ATCC 10597 / BCRC 20456 / CBS 421 / NBRC 0211 / NRRL Y-12639</strain>
    </source>
</reference>
<comment type="subunit">
    <text evidence="9">Component of the endosomal sorting complex required for transport II (ESCRT-II).</text>
</comment>
<accession>G0W643</accession>
<dbReference type="GO" id="GO:0016604">
    <property type="term" value="C:nuclear body"/>
    <property type="evidence" value="ECO:0007669"/>
    <property type="project" value="EnsemblFungi"/>
</dbReference>
<comment type="function">
    <text evidence="9">Component of the endosomal sorting complex required for transport II (ESCRT-II), which is required for multivesicular body (MVB) formation and sorting of endosomal cargo proteins into MVBs.</text>
</comment>
<dbReference type="GO" id="GO:0006623">
    <property type="term" value="P:protein targeting to vacuole"/>
    <property type="evidence" value="ECO:0007669"/>
    <property type="project" value="EnsemblFungi"/>
</dbReference>
<dbReference type="Proteomes" id="UP000000689">
    <property type="component" value="Chromosome 2"/>
</dbReference>
<keyword evidence="5" id="KW-0963">Cytoplasm</keyword>
<dbReference type="GO" id="GO:0000814">
    <property type="term" value="C:ESCRT II complex"/>
    <property type="evidence" value="ECO:0007669"/>
    <property type="project" value="UniProtKB-UniRule"/>
</dbReference>
<name>G0W643_NAUDC</name>
<protein>
    <recommendedName>
        <fullName evidence="9">Vacuolar-sorting protein SNF8</fullName>
    </recommendedName>
</protein>
<dbReference type="InterPro" id="IPR036390">
    <property type="entry name" value="WH_DNA-bd_sf"/>
</dbReference>
<dbReference type="HOGENOM" id="CLU_070147_0_1_1"/>
<evidence type="ECO:0000313" key="10">
    <source>
        <dbReference type="EMBL" id="CCD23254.1"/>
    </source>
</evidence>
<dbReference type="OrthoDB" id="283883at2759"/>
<dbReference type="Gene3D" id="1.10.10.10">
    <property type="entry name" value="Winged helix-like DNA-binding domain superfamily/Winged helix DNA-binding domain"/>
    <property type="match status" value="2"/>
</dbReference>
<proteinExistence type="inferred from homology"/>
<dbReference type="InterPro" id="IPR040608">
    <property type="entry name" value="Snf8/Vps36"/>
</dbReference>
<dbReference type="OMA" id="QIVEVCM"/>
<evidence type="ECO:0000256" key="2">
    <source>
        <dbReference type="ARBA" id="ARBA00004496"/>
    </source>
</evidence>
<dbReference type="PIRSF" id="PIRSF017215">
    <property type="entry name" value="ESCRT2_Vps22"/>
    <property type="match status" value="1"/>
</dbReference>
<dbReference type="PANTHER" id="PTHR12806">
    <property type="entry name" value="EAP30 SUBUNIT OF ELL COMPLEX"/>
    <property type="match status" value="1"/>
</dbReference>
<evidence type="ECO:0000256" key="4">
    <source>
        <dbReference type="ARBA" id="ARBA00022448"/>
    </source>
</evidence>
<dbReference type="RefSeq" id="XP_003668497.1">
    <property type="nucleotide sequence ID" value="XM_003668449.1"/>
</dbReference>
<dbReference type="GO" id="GO:1904669">
    <property type="term" value="P:ATP export"/>
    <property type="evidence" value="ECO:0007669"/>
    <property type="project" value="EnsemblFungi"/>
</dbReference>
<dbReference type="GeneID" id="11497963"/>
<dbReference type="GO" id="GO:0043328">
    <property type="term" value="P:protein transport to vacuole involved in ubiquitin-dependent protein catabolic process via the multivesicular body sorting pathway"/>
    <property type="evidence" value="ECO:0007669"/>
    <property type="project" value="EnsemblFungi"/>
</dbReference>
<dbReference type="KEGG" id="ndi:NDAI_0B02190"/>
<dbReference type="Gene3D" id="6.10.140.180">
    <property type="match status" value="1"/>
</dbReference>
<dbReference type="FunFam" id="1.10.10.10:FF:000397">
    <property type="entry name" value="Vacuolar-sorting protein SNF8"/>
    <property type="match status" value="1"/>
</dbReference>
<dbReference type="EMBL" id="HE580268">
    <property type="protein sequence ID" value="CCD23254.1"/>
    <property type="molecule type" value="Genomic_DNA"/>
</dbReference>
<comment type="similarity">
    <text evidence="3 9">Belongs to the SNF8 family.</text>
</comment>
<dbReference type="InterPro" id="IPR036388">
    <property type="entry name" value="WH-like_DNA-bd_sf"/>
</dbReference>
<evidence type="ECO:0000256" key="6">
    <source>
        <dbReference type="ARBA" id="ARBA00022753"/>
    </source>
</evidence>
<evidence type="ECO:0000256" key="5">
    <source>
        <dbReference type="ARBA" id="ARBA00022490"/>
    </source>
</evidence>
<dbReference type="GO" id="GO:0000122">
    <property type="term" value="P:negative regulation of transcription by RNA polymerase II"/>
    <property type="evidence" value="ECO:0007669"/>
    <property type="project" value="EnsemblFungi"/>
</dbReference>
<evidence type="ECO:0000313" key="11">
    <source>
        <dbReference type="Proteomes" id="UP000000689"/>
    </source>
</evidence>
<keyword evidence="7 9" id="KW-0653">Protein transport</keyword>
<evidence type="ECO:0000256" key="1">
    <source>
        <dbReference type="ARBA" id="ARBA00004481"/>
    </source>
</evidence>
<comment type="subcellular location">
    <subcellularLocation>
        <location evidence="2">Cytoplasm</location>
    </subcellularLocation>
    <subcellularLocation>
        <location evidence="1">Endosome membrane</location>
        <topology evidence="1">Peripheral membrane protein</topology>
    </subcellularLocation>
</comment>
<evidence type="ECO:0000256" key="3">
    <source>
        <dbReference type="ARBA" id="ARBA00009834"/>
    </source>
</evidence>
<keyword evidence="4 9" id="KW-0813">Transport</keyword>
<evidence type="ECO:0000256" key="8">
    <source>
        <dbReference type="ARBA" id="ARBA00023136"/>
    </source>
</evidence>
<gene>
    <name evidence="10" type="primary">NDAI0B02190</name>
    <name evidence="10" type="ordered locus">NDAI_0B02190</name>
</gene>
<sequence>MRQFGLAQFDDKQREKYEDISSNILQKQTLELRDQLKIFQDRLTIFANKHNEELRENPEFRLKFTRMCSSIGINPLSLFDKDKHLFTVNDFYYEICVKVIEICRQTKDMNGGVISFDELEKCFKHLRVGRPDLEKAINMLLALDGGFEVFEIRQKKFIRSVPNELTDDQTKILEICSILGYATASLLKANLNWTNVRSKAVIDGMVANGLLWVDKQAGSETYYWDPSWMARIN</sequence>
<dbReference type="PANTHER" id="PTHR12806:SF0">
    <property type="entry name" value="VACUOLAR-SORTING PROTEIN SNF8"/>
    <property type="match status" value="1"/>
</dbReference>
<dbReference type="AlphaFoldDB" id="G0W643"/>
<organism evidence="10 11">
    <name type="scientific">Naumovozyma dairenensis (strain ATCC 10597 / BCRC 20456 / CBS 421 / NBRC 0211 / NRRL Y-12639)</name>
    <name type="common">Saccharomyces dairenensis</name>
    <dbReference type="NCBI Taxonomy" id="1071378"/>
    <lineage>
        <taxon>Eukaryota</taxon>
        <taxon>Fungi</taxon>
        <taxon>Dikarya</taxon>
        <taxon>Ascomycota</taxon>
        <taxon>Saccharomycotina</taxon>
        <taxon>Saccharomycetes</taxon>
        <taxon>Saccharomycetales</taxon>
        <taxon>Saccharomycetaceae</taxon>
        <taxon>Naumovozyma</taxon>
    </lineage>
</organism>